<proteinExistence type="predicted"/>
<name>A0ACC0HJM3_9ERIC</name>
<protein>
    <submittedName>
        <fullName evidence="1">Uncharacterized protein</fullName>
    </submittedName>
</protein>
<keyword evidence="2" id="KW-1185">Reference proteome</keyword>
<comment type="caution">
    <text evidence="1">The sequence shown here is derived from an EMBL/GenBank/DDBJ whole genome shotgun (WGS) entry which is preliminary data.</text>
</comment>
<dbReference type="Proteomes" id="UP001060215">
    <property type="component" value="Chromosome 4"/>
</dbReference>
<accession>A0ACC0HJM3</accession>
<reference evidence="1 2" key="1">
    <citation type="journal article" date="2022" name="Plant J.">
        <title>Chromosome-level genome of Camellia lanceoleosa provides a valuable resource for understanding genome evolution and self-incompatibility.</title>
        <authorList>
            <person name="Gong W."/>
            <person name="Xiao S."/>
            <person name="Wang L."/>
            <person name="Liao Z."/>
            <person name="Chang Y."/>
            <person name="Mo W."/>
            <person name="Hu G."/>
            <person name="Li W."/>
            <person name="Zhao G."/>
            <person name="Zhu H."/>
            <person name="Hu X."/>
            <person name="Ji K."/>
            <person name="Xiang X."/>
            <person name="Song Q."/>
            <person name="Yuan D."/>
            <person name="Jin S."/>
            <person name="Zhang L."/>
        </authorList>
    </citation>
    <scope>NUCLEOTIDE SEQUENCE [LARGE SCALE GENOMIC DNA]</scope>
    <source>
        <strain evidence="1">SQ_2022a</strain>
    </source>
</reference>
<dbReference type="EMBL" id="CM045761">
    <property type="protein sequence ID" value="KAI8013415.1"/>
    <property type="molecule type" value="Genomic_DNA"/>
</dbReference>
<evidence type="ECO:0000313" key="2">
    <source>
        <dbReference type="Proteomes" id="UP001060215"/>
    </source>
</evidence>
<gene>
    <name evidence="1" type="ORF">LOK49_LG05G03075</name>
</gene>
<sequence>MLTDPLVPIGRPQPDPPVGSSNIPRSIHPWNKFFTRSNGTTPSSGRFPHGTPPTAKTSLSIAASTKIMAITPTTASASKTK</sequence>
<evidence type="ECO:0000313" key="1">
    <source>
        <dbReference type="EMBL" id="KAI8013415.1"/>
    </source>
</evidence>
<organism evidence="1 2">
    <name type="scientific">Camellia lanceoleosa</name>
    <dbReference type="NCBI Taxonomy" id="1840588"/>
    <lineage>
        <taxon>Eukaryota</taxon>
        <taxon>Viridiplantae</taxon>
        <taxon>Streptophyta</taxon>
        <taxon>Embryophyta</taxon>
        <taxon>Tracheophyta</taxon>
        <taxon>Spermatophyta</taxon>
        <taxon>Magnoliopsida</taxon>
        <taxon>eudicotyledons</taxon>
        <taxon>Gunneridae</taxon>
        <taxon>Pentapetalae</taxon>
        <taxon>asterids</taxon>
        <taxon>Ericales</taxon>
        <taxon>Theaceae</taxon>
        <taxon>Camellia</taxon>
    </lineage>
</organism>